<dbReference type="HAMAP" id="MF_00902">
    <property type="entry name" value="TatC"/>
    <property type="match status" value="1"/>
</dbReference>
<comment type="similarity">
    <text evidence="5">Belongs to the TatC family.</text>
</comment>
<keyword evidence="4 5" id="KW-0472">Membrane</keyword>
<feature type="transmembrane region" description="Helical" evidence="5">
    <location>
        <begin position="164"/>
        <end position="189"/>
    </location>
</feature>
<organism evidence="6 7">
    <name type="scientific">Bordetella ansorpii</name>
    <dbReference type="NCBI Taxonomy" id="288768"/>
    <lineage>
        <taxon>Bacteria</taxon>
        <taxon>Pseudomonadati</taxon>
        <taxon>Pseudomonadota</taxon>
        <taxon>Betaproteobacteria</taxon>
        <taxon>Burkholderiales</taxon>
        <taxon>Alcaligenaceae</taxon>
        <taxon>Bordetella</taxon>
    </lineage>
</organism>
<dbReference type="GO" id="GO:0033281">
    <property type="term" value="C:TAT protein transport complex"/>
    <property type="evidence" value="ECO:0007669"/>
    <property type="project" value="UniProtKB-UniRule"/>
</dbReference>
<accession>A0A157S7N8</accession>
<comment type="function">
    <text evidence="5">Part of the twin-arginine translocation (Tat) system that transports large folded proteins containing a characteristic twin-arginine motif in their signal peptide across membranes. Together with TatB, TatC is part of a receptor directly interacting with Tat signal peptides.</text>
</comment>
<feature type="transmembrane region" description="Helical" evidence="5">
    <location>
        <begin position="117"/>
        <end position="144"/>
    </location>
</feature>
<name>A0A157S7N8_9BORD</name>
<dbReference type="PANTHER" id="PTHR30371:SF0">
    <property type="entry name" value="SEC-INDEPENDENT PROTEIN TRANSLOCASE PROTEIN TATC, CHLOROPLASTIC-RELATED"/>
    <property type="match status" value="1"/>
</dbReference>
<dbReference type="RefSeq" id="WP_066124284.1">
    <property type="nucleotide sequence ID" value="NZ_FKIF01000002.1"/>
</dbReference>
<keyword evidence="3 5" id="KW-1133">Transmembrane helix</keyword>
<feature type="transmembrane region" description="Helical" evidence="5">
    <location>
        <begin position="226"/>
        <end position="246"/>
    </location>
</feature>
<gene>
    <name evidence="5 6" type="primary">tatC</name>
    <name evidence="6" type="ORF">SAMEA3906486_00947</name>
</gene>
<proteinExistence type="inferred from homology"/>
<evidence type="ECO:0000256" key="3">
    <source>
        <dbReference type="ARBA" id="ARBA00022989"/>
    </source>
</evidence>
<evidence type="ECO:0000256" key="1">
    <source>
        <dbReference type="ARBA" id="ARBA00004141"/>
    </source>
</evidence>
<dbReference type="OrthoDB" id="9777044at2"/>
<dbReference type="STRING" id="288768.SAMEA3906486_00947"/>
<keyword evidence="5" id="KW-0813">Transport</keyword>
<feature type="transmembrane region" description="Helical" evidence="5">
    <location>
        <begin position="86"/>
        <end position="105"/>
    </location>
</feature>
<dbReference type="GO" id="GO:0043953">
    <property type="term" value="P:protein transport by the Tat complex"/>
    <property type="evidence" value="ECO:0007669"/>
    <property type="project" value="UniProtKB-UniRule"/>
</dbReference>
<reference evidence="6 7" key="1">
    <citation type="submission" date="2016-04" db="EMBL/GenBank/DDBJ databases">
        <authorList>
            <consortium name="Pathogen Informatics"/>
        </authorList>
    </citation>
    <scope>NUCLEOTIDE SEQUENCE [LARGE SCALE GENOMIC DNA]</scope>
    <source>
        <strain evidence="6 7">H050680373</strain>
    </source>
</reference>
<keyword evidence="7" id="KW-1185">Reference proteome</keyword>
<dbReference type="AlphaFoldDB" id="A0A157S7N8"/>
<keyword evidence="5" id="KW-0811">Translocation</keyword>
<evidence type="ECO:0000256" key="2">
    <source>
        <dbReference type="ARBA" id="ARBA00022692"/>
    </source>
</evidence>
<dbReference type="Proteomes" id="UP000076848">
    <property type="component" value="Unassembled WGS sequence"/>
</dbReference>
<comment type="subunit">
    <text evidence="5">The Tat system comprises two distinct complexes: a TatABC complex, containing multiple copies of TatA, TatB and TatC subunits, and a separate TatA complex, containing only TatA subunits. Substrates initially bind to the TatABC complex, which probably triggers association of the separate TatA complex to form the active translocon.</text>
</comment>
<keyword evidence="2 5" id="KW-0812">Transmembrane</keyword>
<dbReference type="NCBIfam" id="TIGR00945">
    <property type="entry name" value="tatC"/>
    <property type="match status" value="1"/>
</dbReference>
<evidence type="ECO:0000313" key="7">
    <source>
        <dbReference type="Proteomes" id="UP000076848"/>
    </source>
</evidence>
<dbReference type="GO" id="GO:0065002">
    <property type="term" value="P:intracellular protein transmembrane transport"/>
    <property type="evidence" value="ECO:0007669"/>
    <property type="project" value="TreeGrafter"/>
</dbReference>
<dbReference type="EMBL" id="FKIF01000002">
    <property type="protein sequence ID" value="SAI66409.1"/>
    <property type="molecule type" value="Genomic_DNA"/>
</dbReference>
<dbReference type="GO" id="GO:0009977">
    <property type="term" value="F:proton motive force dependent protein transmembrane transporter activity"/>
    <property type="evidence" value="ECO:0007669"/>
    <property type="project" value="TreeGrafter"/>
</dbReference>
<dbReference type="Pfam" id="PF00902">
    <property type="entry name" value="TatC"/>
    <property type="match status" value="1"/>
</dbReference>
<evidence type="ECO:0000313" key="6">
    <source>
        <dbReference type="EMBL" id="SAI66409.1"/>
    </source>
</evidence>
<sequence>MSQHAPNADQEQPEESFISHLVELRTRLIRAGGSVLAVFIVLFLYPGASAIYDVLAQPMLASLPQGTTMIATGVITPFMVPIKVTMMAAFVIALPIVLYQAWAFVAPGLYRHEKQLALPLIVSSTLLFILGMMFCYFFVFRTVFHFIATFAPKSITPAPDIEAYLSFVMTMFMAFGITFEVPVAVVLLVKMGIVELKKLRTMRGYVVVGAFIIAAVVTPPDVVSQFMLAVPLCILFEVGLLCARLVTPRESEGEEKDGSNAISERN</sequence>
<evidence type="ECO:0000256" key="5">
    <source>
        <dbReference type="HAMAP-Rule" id="MF_00902"/>
    </source>
</evidence>
<dbReference type="PRINTS" id="PR01840">
    <property type="entry name" value="TATCFAMILY"/>
</dbReference>
<keyword evidence="5" id="KW-0653">Protein transport</keyword>
<feature type="transmembrane region" description="Helical" evidence="5">
    <location>
        <begin position="201"/>
        <end position="220"/>
    </location>
</feature>
<keyword evidence="5" id="KW-1003">Cell membrane</keyword>
<dbReference type="PANTHER" id="PTHR30371">
    <property type="entry name" value="SEC-INDEPENDENT PROTEIN TRANSLOCASE PROTEIN TATC"/>
    <property type="match status" value="1"/>
</dbReference>
<comment type="subcellular location">
    <subcellularLocation>
        <location evidence="5">Cell membrane</location>
        <topology evidence="5">Multi-pass membrane protein</topology>
    </subcellularLocation>
    <subcellularLocation>
        <location evidence="1">Membrane</location>
        <topology evidence="1">Multi-pass membrane protein</topology>
    </subcellularLocation>
</comment>
<evidence type="ECO:0000256" key="4">
    <source>
        <dbReference type="ARBA" id="ARBA00023136"/>
    </source>
</evidence>
<feature type="transmembrane region" description="Helical" evidence="5">
    <location>
        <begin position="28"/>
        <end position="48"/>
    </location>
</feature>
<protein>
    <recommendedName>
        <fullName evidence="5">Sec-independent protein translocase protein TatC</fullName>
    </recommendedName>
</protein>
<dbReference type="InterPro" id="IPR002033">
    <property type="entry name" value="TatC"/>
</dbReference>